<dbReference type="InterPro" id="IPR046880">
    <property type="entry name" value="TPR-S"/>
</dbReference>
<dbReference type="Proteomes" id="UP000774570">
    <property type="component" value="Unassembled WGS sequence"/>
</dbReference>
<organism evidence="2 3">
    <name type="scientific">Actinomadura parmotrematis</name>
    <dbReference type="NCBI Taxonomy" id="2864039"/>
    <lineage>
        <taxon>Bacteria</taxon>
        <taxon>Bacillati</taxon>
        <taxon>Actinomycetota</taxon>
        <taxon>Actinomycetes</taxon>
        <taxon>Streptosporangiales</taxon>
        <taxon>Thermomonosporaceae</taxon>
        <taxon>Actinomadura</taxon>
    </lineage>
</organism>
<dbReference type="InterPro" id="IPR019734">
    <property type="entry name" value="TPR_rpt"/>
</dbReference>
<reference evidence="2 3" key="1">
    <citation type="submission" date="2021-07" db="EMBL/GenBank/DDBJ databases">
        <title>Actinomadura sp. PM05-2 isolated from lichen.</title>
        <authorList>
            <person name="Somphong A."/>
            <person name="Phongsopitanun W."/>
            <person name="Tanasupawat S."/>
            <person name="Peongsungnone V."/>
        </authorList>
    </citation>
    <scope>NUCLEOTIDE SEQUENCE [LARGE SCALE GENOMIC DNA]</scope>
    <source>
        <strain evidence="2 3">PM05-2</strain>
    </source>
</reference>
<dbReference type="Gene3D" id="1.25.40.10">
    <property type="entry name" value="Tetratricopeptide repeat domain"/>
    <property type="match status" value="1"/>
</dbReference>
<feature type="region of interest" description="Disordered" evidence="1">
    <location>
        <begin position="31"/>
        <end position="55"/>
    </location>
</feature>
<comment type="caution">
    <text evidence="2">The sequence shown here is derived from an EMBL/GenBank/DDBJ whole genome shotgun (WGS) entry which is preliminary data.</text>
</comment>
<evidence type="ECO:0000313" key="3">
    <source>
        <dbReference type="Proteomes" id="UP000774570"/>
    </source>
</evidence>
<dbReference type="SUPFAM" id="SSF48452">
    <property type="entry name" value="TPR-like"/>
    <property type="match status" value="1"/>
</dbReference>
<accession>A0ABS7FNT9</accession>
<dbReference type="EMBL" id="JAIBOA010000003">
    <property type="protein sequence ID" value="MBW8482054.1"/>
    <property type="molecule type" value="Genomic_DNA"/>
</dbReference>
<dbReference type="InterPro" id="IPR011990">
    <property type="entry name" value="TPR-like_helical_dom_sf"/>
</dbReference>
<name>A0ABS7FNT9_9ACTN</name>
<dbReference type="RefSeq" id="WP_220164273.1">
    <property type="nucleotide sequence ID" value="NZ_JAIBOA010000003.1"/>
</dbReference>
<evidence type="ECO:0000313" key="2">
    <source>
        <dbReference type="EMBL" id="MBW8482054.1"/>
    </source>
</evidence>
<protein>
    <submittedName>
        <fullName evidence="2">Tetratricopeptide repeat protein</fullName>
    </submittedName>
</protein>
<dbReference type="Pfam" id="PF20308">
    <property type="entry name" value="TPR-S"/>
    <property type="match status" value="1"/>
</dbReference>
<gene>
    <name evidence="2" type="ORF">K1Y72_06735</name>
</gene>
<feature type="region of interest" description="Disordered" evidence="1">
    <location>
        <begin position="108"/>
        <end position="133"/>
    </location>
</feature>
<evidence type="ECO:0000256" key="1">
    <source>
        <dbReference type="SAM" id="MobiDB-lite"/>
    </source>
</evidence>
<keyword evidence="3" id="KW-1185">Reference proteome</keyword>
<feature type="compositionally biased region" description="Low complexity" evidence="1">
    <location>
        <begin position="115"/>
        <end position="127"/>
    </location>
</feature>
<dbReference type="SMART" id="SM00028">
    <property type="entry name" value="TPR"/>
    <property type="match status" value="2"/>
</dbReference>
<proteinExistence type="predicted"/>
<dbReference type="Pfam" id="PF13181">
    <property type="entry name" value="TPR_8"/>
    <property type="match status" value="1"/>
</dbReference>
<sequence length="587" mass="64508">MEQEERGASHRYTAELAAFARDLGALRIEQGKPSLQEIERSAPPGRPLSKSGVSETLGGKRLPGLDFLIALVRALLQLGDPERRPVSRTDPRLDEWRSRWRSLQMLQADERRSQAPEAPVAAAAPEEPSAEDRRTVRIFVAMPGTSMGDGAAWPDVPSIRRRLLAPVAARLEELLGRPAELVLEKEKTVPGLVHRSMFPEALNADVYIADLTGANPNVYLELGVRWAMRDGVTVLICQDLDDVRYNAVINRVIEYGPMPDMLDEAIQRIAAAAAAGLREPSRVDSPVRDGAQLVLVPRRAYDALAAEVGELRQRQADDLLKAARRSADLDARIGLLREAVKRNPAGWRGFQELGSALRRQGRLEEAETALRRAAELDDGQAPVWRELGLVLGRIGRAYGEAIESFDRALALDGEDAETWSIQGGMLRRQARQETAGLNAALLERARESYRQAARLEPNTLYPLMNAARIDLLLAGLRGTDTSAAADAFRDLEHLARYTVSAEPSGNPWSRFDLADALLLSGRTEEGLAEIRRAATACPPQERAQILATVAAPMRDYLILTEHLPPAIATSVHEAVHLLEELAAIHET</sequence>